<accession>A0A806FXD4</accession>
<proteinExistence type="predicted"/>
<protein>
    <submittedName>
        <fullName evidence="1">Uncharacterized protein</fullName>
    </submittedName>
</protein>
<evidence type="ECO:0000313" key="1">
    <source>
        <dbReference type="EMBL" id="AEK30952.1"/>
    </source>
</evidence>
<sequence length="40" mass="4260">MQCPTQCEGHNTHLDILFSCSCASQAKEVRPGLLGPATKS</sequence>
<gene>
    <name evidence="1" type="ORF">BALAC2494_01708</name>
</gene>
<dbReference type="KEGG" id="bnm:BALAC2494_01708"/>
<dbReference type="Proteomes" id="UP000008394">
    <property type="component" value="Chromosome"/>
</dbReference>
<reference evidence="1 2" key="1">
    <citation type="journal article" date="2011" name="J. Bacteriol.">
        <title>Genome Sequence of the Probiotic Strain Bifidobacterium animalis subsp. lactis CNCM I-2494.</title>
        <authorList>
            <person name="Chervaux C."/>
            <person name="Grimaldi C."/>
            <person name="Bolotin A."/>
            <person name="Quinquis B."/>
            <person name="Legrain-Raspaud S."/>
            <person name="van Hylckama Vlieg J.E."/>
            <person name="Denariaz G."/>
            <person name="Smokvina T."/>
        </authorList>
    </citation>
    <scope>NUCLEOTIDE SEQUENCE [LARGE SCALE GENOMIC DNA]</scope>
    <source>
        <strain evidence="1 2">CNCM I-2494</strain>
    </source>
</reference>
<evidence type="ECO:0000313" key="2">
    <source>
        <dbReference type="Proteomes" id="UP000008394"/>
    </source>
</evidence>
<dbReference type="EMBL" id="CP002915">
    <property type="protein sequence ID" value="AEK30952.1"/>
    <property type="molecule type" value="Genomic_DNA"/>
</dbReference>
<dbReference type="AlphaFoldDB" id="A0A806FXD4"/>
<name>A0A806FXD4_BIFAN</name>
<organism evidence="1 2">
    <name type="scientific">Bifidobacterium animalis subsp. lactis CNCM I-2494</name>
    <dbReference type="NCBI Taxonomy" id="1042403"/>
    <lineage>
        <taxon>Bacteria</taxon>
        <taxon>Bacillati</taxon>
        <taxon>Actinomycetota</taxon>
        <taxon>Actinomycetes</taxon>
        <taxon>Bifidobacteriales</taxon>
        <taxon>Bifidobacteriaceae</taxon>
        <taxon>Bifidobacterium</taxon>
    </lineage>
</organism>